<name>A0AAJ0HPH5_9PEZI</name>
<feature type="compositionally biased region" description="Basic and acidic residues" evidence="1">
    <location>
        <begin position="295"/>
        <end position="308"/>
    </location>
</feature>
<sequence>MPVTGVIESKERGRGRLLTVYLKTGLFCLEPFNPDSIDLGLASMFTHKYVLYPIEVQPYDPHDDTRDPKPTIKMGSRQRLVEIHIPMLRNQAGLRTWQNAVRRVLRYEDMEDFITIGVPRPGPDRDEILPLTPQRQQEINDQVIVWRELRNRASILITQSLLDPQIEQRLVHCGWDPLEMDPKVTYDKVMEAIGGITQGGMIILIKELNTLQRDNFKTLHDLINRIEFLRSQLNQLGCPYNDKQIMAIHLIALQSSYPTNYDYWMRLIKELIRMANEEETNPVLTQIKVQQRKVKKEDDKSKPKNSERVKCDKCDAKIRKTYTHCKCGKHYPKDRTCYWYEPKKTPDSWQNKAKARELKAKSTSGTTALVVHNSSGTTNPSTSNFQVDGGYSHKQQAQGSIPKQVHFSFLTVNQDSSQDFS</sequence>
<dbReference type="EMBL" id="JAUIQD010000002">
    <property type="protein sequence ID" value="KAK3359054.1"/>
    <property type="molecule type" value="Genomic_DNA"/>
</dbReference>
<keyword evidence="3" id="KW-1185">Reference proteome</keyword>
<accession>A0AAJ0HPH5</accession>
<comment type="caution">
    <text evidence="2">The sequence shown here is derived from an EMBL/GenBank/DDBJ whole genome shotgun (WGS) entry which is preliminary data.</text>
</comment>
<protein>
    <submittedName>
        <fullName evidence="2">Uncharacterized protein</fullName>
    </submittedName>
</protein>
<gene>
    <name evidence="2" type="ORF">B0T25DRAFT_600013</name>
</gene>
<dbReference type="Proteomes" id="UP001275084">
    <property type="component" value="Unassembled WGS sequence"/>
</dbReference>
<organism evidence="2 3">
    <name type="scientific">Lasiosphaeria hispida</name>
    <dbReference type="NCBI Taxonomy" id="260671"/>
    <lineage>
        <taxon>Eukaryota</taxon>
        <taxon>Fungi</taxon>
        <taxon>Dikarya</taxon>
        <taxon>Ascomycota</taxon>
        <taxon>Pezizomycotina</taxon>
        <taxon>Sordariomycetes</taxon>
        <taxon>Sordariomycetidae</taxon>
        <taxon>Sordariales</taxon>
        <taxon>Lasiosphaeriaceae</taxon>
        <taxon>Lasiosphaeria</taxon>
    </lineage>
</organism>
<feature type="region of interest" description="Disordered" evidence="1">
    <location>
        <begin position="289"/>
        <end position="308"/>
    </location>
</feature>
<reference evidence="2" key="1">
    <citation type="journal article" date="2023" name="Mol. Phylogenet. Evol.">
        <title>Genome-scale phylogeny and comparative genomics of the fungal order Sordariales.</title>
        <authorList>
            <person name="Hensen N."/>
            <person name="Bonometti L."/>
            <person name="Westerberg I."/>
            <person name="Brannstrom I.O."/>
            <person name="Guillou S."/>
            <person name="Cros-Aarteil S."/>
            <person name="Calhoun S."/>
            <person name="Haridas S."/>
            <person name="Kuo A."/>
            <person name="Mondo S."/>
            <person name="Pangilinan J."/>
            <person name="Riley R."/>
            <person name="LaButti K."/>
            <person name="Andreopoulos B."/>
            <person name="Lipzen A."/>
            <person name="Chen C."/>
            <person name="Yan M."/>
            <person name="Daum C."/>
            <person name="Ng V."/>
            <person name="Clum A."/>
            <person name="Steindorff A."/>
            <person name="Ohm R.A."/>
            <person name="Martin F."/>
            <person name="Silar P."/>
            <person name="Natvig D.O."/>
            <person name="Lalanne C."/>
            <person name="Gautier V."/>
            <person name="Ament-Velasquez S.L."/>
            <person name="Kruys A."/>
            <person name="Hutchinson M.I."/>
            <person name="Powell A.J."/>
            <person name="Barry K."/>
            <person name="Miller A.N."/>
            <person name="Grigoriev I.V."/>
            <person name="Debuchy R."/>
            <person name="Gladieux P."/>
            <person name="Hiltunen Thoren M."/>
            <person name="Johannesson H."/>
        </authorList>
    </citation>
    <scope>NUCLEOTIDE SEQUENCE</scope>
    <source>
        <strain evidence="2">CBS 955.72</strain>
    </source>
</reference>
<dbReference type="AlphaFoldDB" id="A0AAJ0HPH5"/>
<evidence type="ECO:0000256" key="1">
    <source>
        <dbReference type="SAM" id="MobiDB-lite"/>
    </source>
</evidence>
<feature type="region of interest" description="Disordered" evidence="1">
    <location>
        <begin position="370"/>
        <end position="400"/>
    </location>
</feature>
<evidence type="ECO:0000313" key="3">
    <source>
        <dbReference type="Proteomes" id="UP001275084"/>
    </source>
</evidence>
<evidence type="ECO:0000313" key="2">
    <source>
        <dbReference type="EMBL" id="KAK3359054.1"/>
    </source>
</evidence>
<proteinExistence type="predicted"/>
<feature type="compositionally biased region" description="Low complexity" evidence="1">
    <location>
        <begin position="373"/>
        <end position="384"/>
    </location>
</feature>
<reference evidence="2" key="2">
    <citation type="submission" date="2023-06" db="EMBL/GenBank/DDBJ databases">
        <authorList>
            <consortium name="Lawrence Berkeley National Laboratory"/>
            <person name="Haridas S."/>
            <person name="Hensen N."/>
            <person name="Bonometti L."/>
            <person name="Westerberg I."/>
            <person name="Brannstrom I.O."/>
            <person name="Guillou S."/>
            <person name="Cros-Aarteil S."/>
            <person name="Calhoun S."/>
            <person name="Kuo A."/>
            <person name="Mondo S."/>
            <person name="Pangilinan J."/>
            <person name="Riley R."/>
            <person name="Labutti K."/>
            <person name="Andreopoulos B."/>
            <person name="Lipzen A."/>
            <person name="Chen C."/>
            <person name="Yanf M."/>
            <person name="Daum C."/>
            <person name="Ng V."/>
            <person name="Clum A."/>
            <person name="Steindorff A."/>
            <person name="Ohm R."/>
            <person name="Martin F."/>
            <person name="Silar P."/>
            <person name="Natvig D."/>
            <person name="Lalanne C."/>
            <person name="Gautier V."/>
            <person name="Ament-Velasquez S.L."/>
            <person name="Kruys A."/>
            <person name="Hutchinson M.I."/>
            <person name="Powell A.J."/>
            <person name="Barry K."/>
            <person name="Miller A.N."/>
            <person name="Grigoriev I.V."/>
            <person name="Debuchy R."/>
            <person name="Gladieux P."/>
            <person name="Thoren M.H."/>
            <person name="Johannesson H."/>
        </authorList>
    </citation>
    <scope>NUCLEOTIDE SEQUENCE</scope>
    <source>
        <strain evidence="2">CBS 955.72</strain>
    </source>
</reference>